<protein>
    <submittedName>
        <fullName evidence="1">Uncharacterized protein</fullName>
    </submittedName>
</protein>
<dbReference type="Proteomes" id="UP000790377">
    <property type="component" value="Unassembled WGS sequence"/>
</dbReference>
<keyword evidence="2" id="KW-1185">Reference proteome</keyword>
<name>A0ACB8A1L3_9AGAM</name>
<comment type="caution">
    <text evidence="1">The sequence shown here is derived from an EMBL/GenBank/DDBJ whole genome shotgun (WGS) entry which is preliminary data.</text>
</comment>
<dbReference type="EMBL" id="MU267999">
    <property type="protein sequence ID" value="KAH7906587.1"/>
    <property type="molecule type" value="Genomic_DNA"/>
</dbReference>
<sequence length="158" mass="18194">MVNHAFNWFYAPIFHIFLHFSHLQRATFDHQCSVKNTPLNRGQSSQSGLELLSQRPLIRHLQSSCPTGPGNIIVLLFDRPFLFKVVPSMIILAFLVRGFEFINLSTIMMSRYTDGIKFLFDTNNSEATRVFFCSNVPSHRCFQLHHSNDPRTTYVLSG</sequence>
<reference evidence="1" key="1">
    <citation type="journal article" date="2021" name="New Phytol.">
        <title>Evolutionary innovations through gain and loss of genes in the ectomycorrhizal Boletales.</title>
        <authorList>
            <person name="Wu G."/>
            <person name="Miyauchi S."/>
            <person name="Morin E."/>
            <person name="Kuo A."/>
            <person name="Drula E."/>
            <person name="Varga T."/>
            <person name="Kohler A."/>
            <person name="Feng B."/>
            <person name="Cao Y."/>
            <person name="Lipzen A."/>
            <person name="Daum C."/>
            <person name="Hundley H."/>
            <person name="Pangilinan J."/>
            <person name="Johnson J."/>
            <person name="Barry K."/>
            <person name="LaButti K."/>
            <person name="Ng V."/>
            <person name="Ahrendt S."/>
            <person name="Min B."/>
            <person name="Choi I.G."/>
            <person name="Park H."/>
            <person name="Plett J.M."/>
            <person name="Magnuson J."/>
            <person name="Spatafora J.W."/>
            <person name="Nagy L.G."/>
            <person name="Henrissat B."/>
            <person name="Grigoriev I.V."/>
            <person name="Yang Z.L."/>
            <person name="Xu J."/>
            <person name="Martin F.M."/>
        </authorList>
    </citation>
    <scope>NUCLEOTIDE SEQUENCE</scope>
    <source>
        <strain evidence="1">ATCC 28755</strain>
    </source>
</reference>
<evidence type="ECO:0000313" key="2">
    <source>
        <dbReference type="Proteomes" id="UP000790377"/>
    </source>
</evidence>
<organism evidence="1 2">
    <name type="scientific">Hygrophoropsis aurantiaca</name>
    <dbReference type="NCBI Taxonomy" id="72124"/>
    <lineage>
        <taxon>Eukaryota</taxon>
        <taxon>Fungi</taxon>
        <taxon>Dikarya</taxon>
        <taxon>Basidiomycota</taxon>
        <taxon>Agaricomycotina</taxon>
        <taxon>Agaricomycetes</taxon>
        <taxon>Agaricomycetidae</taxon>
        <taxon>Boletales</taxon>
        <taxon>Coniophorineae</taxon>
        <taxon>Hygrophoropsidaceae</taxon>
        <taxon>Hygrophoropsis</taxon>
    </lineage>
</organism>
<evidence type="ECO:0000313" key="1">
    <source>
        <dbReference type="EMBL" id="KAH7906587.1"/>
    </source>
</evidence>
<gene>
    <name evidence="1" type="ORF">BJ138DRAFT_618299</name>
</gene>
<accession>A0ACB8A1L3</accession>
<proteinExistence type="predicted"/>